<evidence type="ECO:0000256" key="5">
    <source>
        <dbReference type="SAM" id="MobiDB-lite"/>
    </source>
</evidence>
<dbReference type="NCBIfam" id="TIGR01806">
    <property type="entry name" value="CM_mono2"/>
    <property type="match status" value="1"/>
</dbReference>
<protein>
    <recommendedName>
        <fullName evidence="2">chorismate mutase</fullName>
        <ecNumber evidence="2">5.4.99.5</ecNumber>
    </recommendedName>
</protein>
<evidence type="ECO:0000256" key="2">
    <source>
        <dbReference type="ARBA" id="ARBA00012404"/>
    </source>
</evidence>
<feature type="compositionally biased region" description="Gly residues" evidence="5">
    <location>
        <begin position="186"/>
        <end position="209"/>
    </location>
</feature>
<evidence type="ECO:0000313" key="8">
    <source>
        <dbReference type="EMBL" id="MBF9066988.1"/>
    </source>
</evidence>
<dbReference type="NCBIfam" id="NF006741">
    <property type="entry name" value="PRK09269.1"/>
    <property type="match status" value="1"/>
</dbReference>
<evidence type="ECO:0000259" key="7">
    <source>
        <dbReference type="PROSITE" id="PS51168"/>
    </source>
</evidence>
<dbReference type="PANTHER" id="PTHR38041">
    <property type="entry name" value="CHORISMATE MUTASE"/>
    <property type="match status" value="1"/>
</dbReference>
<dbReference type="RefSeq" id="WP_196192147.1">
    <property type="nucleotide sequence ID" value="NZ_JADPRT010000001.1"/>
</dbReference>
<feature type="compositionally biased region" description="Basic residues" evidence="5">
    <location>
        <begin position="213"/>
        <end position="222"/>
    </location>
</feature>
<dbReference type="SUPFAM" id="SSF48600">
    <property type="entry name" value="Chorismate mutase II"/>
    <property type="match status" value="1"/>
</dbReference>
<accession>A0A931AYN4</accession>
<comment type="caution">
    <text evidence="8">The sequence shown here is derived from an EMBL/GenBank/DDBJ whole genome shotgun (WGS) entry which is preliminary data.</text>
</comment>
<dbReference type="GO" id="GO:0046417">
    <property type="term" value="P:chorismate metabolic process"/>
    <property type="evidence" value="ECO:0007669"/>
    <property type="project" value="InterPro"/>
</dbReference>
<dbReference type="SMART" id="SM00830">
    <property type="entry name" value="CM_2"/>
    <property type="match status" value="1"/>
</dbReference>
<feature type="chain" id="PRO_5037506634" description="chorismate mutase" evidence="6">
    <location>
        <begin position="28"/>
        <end position="222"/>
    </location>
</feature>
<feature type="signal peptide" evidence="6">
    <location>
        <begin position="1"/>
        <end position="27"/>
    </location>
</feature>
<dbReference type="PANTHER" id="PTHR38041:SF2">
    <property type="entry name" value="SECRETED CHORISMATE MUTASE"/>
    <property type="match status" value="1"/>
</dbReference>
<dbReference type="GO" id="GO:0009697">
    <property type="term" value="P:salicylic acid biosynthetic process"/>
    <property type="evidence" value="ECO:0007669"/>
    <property type="project" value="TreeGrafter"/>
</dbReference>
<evidence type="ECO:0000256" key="1">
    <source>
        <dbReference type="ARBA" id="ARBA00004817"/>
    </source>
</evidence>
<sequence>MATVVGATLLLCTAGAGVGLGAGSAEAAPRTTALETIAQLSAQRVEVADQVAAAKYGTGSPIDDPAREAAEIATAEQQATALGIDPAPVAKIFRDQIEANKVVQRALYAEWDADPSLVPTTRPSLATIRVELDTIGTELVQAIAAAEVSRQAPSCDGQLTAAAVHARHQQSLDALHFAALLRALPSGGGGGGGAAPRGGGGGPPRGGGGAPPPRRRPPSSLS</sequence>
<dbReference type="EMBL" id="JADPRT010000001">
    <property type="protein sequence ID" value="MBF9066988.1"/>
    <property type="molecule type" value="Genomic_DNA"/>
</dbReference>
<keyword evidence="9" id="KW-1185">Reference proteome</keyword>
<dbReference type="InterPro" id="IPR051331">
    <property type="entry name" value="Chorismate_mutase-related"/>
</dbReference>
<dbReference type="GO" id="GO:0004106">
    <property type="term" value="F:chorismate mutase activity"/>
    <property type="evidence" value="ECO:0007669"/>
    <property type="project" value="UniProtKB-EC"/>
</dbReference>
<keyword evidence="4 8" id="KW-0413">Isomerase</keyword>
<evidence type="ECO:0000256" key="6">
    <source>
        <dbReference type="SAM" id="SignalP"/>
    </source>
</evidence>
<keyword evidence="3 6" id="KW-0732">Signal</keyword>
<feature type="domain" description="Chorismate mutase" evidence="7">
    <location>
        <begin position="14"/>
        <end position="108"/>
    </location>
</feature>
<dbReference type="AlphaFoldDB" id="A0A931AYN4"/>
<dbReference type="InterPro" id="IPR008240">
    <property type="entry name" value="Chorismate_mutase_periplasmic"/>
</dbReference>
<dbReference type="Proteomes" id="UP000657385">
    <property type="component" value="Unassembled WGS sequence"/>
</dbReference>
<dbReference type="InterPro" id="IPR036979">
    <property type="entry name" value="CM_dom_sf"/>
</dbReference>
<dbReference type="EC" id="5.4.99.5" evidence="2"/>
<comment type="pathway">
    <text evidence="1">Metabolic intermediate biosynthesis; prephenate biosynthesis; prephenate from chorismate: step 1/1.</text>
</comment>
<organism evidence="8 9">
    <name type="scientific">Streptacidiphilus fuscans</name>
    <dbReference type="NCBI Taxonomy" id="2789292"/>
    <lineage>
        <taxon>Bacteria</taxon>
        <taxon>Bacillati</taxon>
        <taxon>Actinomycetota</taxon>
        <taxon>Actinomycetes</taxon>
        <taxon>Kitasatosporales</taxon>
        <taxon>Streptomycetaceae</taxon>
        <taxon>Streptacidiphilus</taxon>
    </lineage>
</organism>
<evidence type="ECO:0000256" key="3">
    <source>
        <dbReference type="ARBA" id="ARBA00022729"/>
    </source>
</evidence>
<proteinExistence type="predicted"/>
<gene>
    <name evidence="8" type="ORF">I2501_02905</name>
</gene>
<reference evidence="8" key="1">
    <citation type="submission" date="2020-11" db="EMBL/GenBank/DDBJ databases">
        <title>Isolation and identification of active actinomycetes.</title>
        <authorList>
            <person name="Yu B."/>
        </authorList>
    </citation>
    <scope>NUCLEOTIDE SEQUENCE</scope>
    <source>
        <strain evidence="8">NEAU-YB345</strain>
    </source>
</reference>
<dbReference type="Gene3D" id="1.20.59.10">
    <property type="entry name" value="Chorismate mutase"/>
    <property type="match status" value="1"/>
</dbReference>
<name>A0A931AYN4_9ACTN</name>
<feature type="region of interest" description="Disordered" evidence="5">
    <location>
        <begin position="186"/>
        <end position="222"/>
    </location>
</feature>
<dbReference type="InterPro" id="IPR036263">
    <property type="entry name" value="Chorismate_II_sf"/>
</dbReference>
<evidence type="ECO:0000313" key="9">
    <source>
        <dbReference type="Proteomes" id="UP000657385"/>
    </source>
</evidence>
<dbReference type="PROSITE" id="PS51168">
    <property type="entry name" value="CHORISMATE_MUT_2"/>
    <property type="match status" value="1"/>
</dbReference>
<evidence type="ECO:0000256" key="4">
    <source>
        <dbReference type="ARBA" id="ARBA00023235"/>
    </source>
</evidence>
<dbReference type="InterPro" id="IPR002701">
    <property type="entry name" value="CM_II_prokaryot"/>
</dbReference>
<dbReference type="Pfam" id="PF01817">
    <property type="entry name" value="CM_2"/>
    <property type="match status" value="1"/>
</dbReference>